<dbReference type="EMBL" id="CP070499">
    <property type="protein sequence ID" value="QSB13738.1"/>
    <property type="molecule type" value="Genomic_DNA"/>
</dbReference>
<feature type="chain" id="PRO_5034086958" evidence="2">
    <location>
        <begin position="28"/>
        <end position="331"/>
    </location>
</feature>
<evidence type="ECO:0000256" key="1">
    <source>
        <dbReference type="SAM" id="MobiDB-lite"/>
    </source>
</evidence>
<evidence type="ECO:0000313" key="3">
    <source>
        <dbReference type="EMBL" id="QSB13738.1"/>
    </source>
</evidence>
<dbReference type="KEGG" id="nhy:JQS43_19520"/>
<accession>A0A895YIY8</accession>
<gene>
    <name evidence="3" type="ORF">JQS43_19520</name>
</gene>
<dbReference type="AlphaFoldDB" id="A0A895YIY8"/>
<feature type="compositionally biased region" description="Low complexity" evidence="1">
    <location>
        <begin position="153"/>
        <end position="168"/>
    </location>
</feature>
<dbReference type="Proteomes" id="UP000662857">
    <property type="component" value="Chromosome"/>
</dbReference>
<protein>
    <submittedName>
        <fullName evidence="3">Uncharacterized protein</fullName>
    </submittedName>
</protein>
<evidence type="ECO:0000256" key="2">
    <source>
        <dbReference type="SAM" id="SignalP"/>
    </source>
</evidence>
<keyword evidence="2" id="KW-0732">Signal</keyword>
<reference evidence="3" key="1">
    <citation type="submission" date="2021-02" db="EMBL/GenBank/DDBJ databases">
        <title>Natrosporangium hydrolyticum gen. nov., sp. nov, a haloalkaliphilic actinobacterium from a soda solonchak soil.</title>
        <authorList>
            <person name="Sorokin D.Y."/>
            <person name="Khijniak T.V."/>
            <person name="Zakharycheva A.P."/>
            <person name="Boueva O.V."/>
            <person name="Ariskina E.V."/>
            <person name="Hahnke R.L."/>
            <person name="Bunk B."/>
            <person name="Sproer C."/>
            <person name="Schumann P."/>
            <person name="Evtushenko L.I."/>
            <person name="Kublanov I.V."/>
        </authorList>
    </citation>
    <scope>NUCLEOTIDE SEQUENCE</scope>
    <source>
        <strain evidence="3">DSM 106523</strain>
    </source>
</reference>
<evidence type="ECO:0000313" key="4">
    <source>
        <dbReference type="Proteomes" id="UP000662857"/>
    </source>
</evidence>
<feature type="signal peptide" evidence="2">
    <location>
        <begin position="1"/>
        <end position="27"/>
    </location>
</feature>
<dbReference type="RefSeq" id="WP_239675842.1">
    <property type="nucleotide sequence ID" value="NZ_CP070499.1"/>
</dbReference>
<keyword evidence="4" id="KW-1185">Reference proteome</keyword>
<name>A0A895YIY8_9ACTN</name>
<feature type="region of interest" description="Disordered" evidence="1">
    <location>
        <begin position="141"/>
        <end position="168"/>
    </location>
</feature>
<sequence length="331" mass="33567">MRTFAPRSSPGVRPWFGALLLPVTLLAAGCAAPDAPDPPGSPAAVDAAAEEFDRRAAQLAEAWPTSAAAEVWAHELVTLEPLTVTPAVADEALAQAIFAGWLDTDLELGNDPEAGELTLPDGETRPVPLHSAAEAWAQVATGAPECPDPSPEPTATGPGAAGSADPDGSVSSPALCAVAVVTDARLGAVALATNQGPVEAPAWLFTIDGVTDPLARVAVPADLFADPPRMADVDYSHQPGLATGQHLTAADPTAETLGFQVGVGACDTEPVPVWYETAAVIVVGGLAAPEPGVDMCTDQLVLAEVTIQLAAPVGDRPVLATTGEVLAVSQW</sequence>
<organism evidence="3 4">
    <name type="scientific">Natronosporangium hydrolyticum</name>
    <dbReference type="NCBI Taxonomy" id="2811111"/>
    <lineage>
        <taxon>Bacteria</taxon>
        <taxon>Bacillati</taxon>
        <taxon>Actinomycetota</taxon>
        <taxon>Actinomycetes</taxon>
        <taxon>Micromonosporales</taxon>
        <taxon>Micromonosporaceae</taxon>
        <taxon>Natronosporangium</taxon>
    </lineage>
</organism>
<proteinExistence type="predicted"/>
<dbReference type="PROSITE" id="PS51257">
    <property type="entry name" value="PROKAR_LIPOPROTEIN"/>
    <property type="match status" value="1"/>
</dbReference>